<accession>A0ABX1E2R3</accession>
<dbReference type="EMBL" id="JAAVNE010000015">
    <property type="protein sequence ID" value="NKC31457.1"/>
    <property type="molecule type" value="Genomic_DNA"/>
</dbReference>
<dbReference type="SUPFAM" id="SSF53850">
    <property type="entry name" value="Periplasmic binding protein-like II"/>
    <property type="match status" value="1"/>
</dbReference>
<comment type="caution">
    <text evidence="3">The sequence shown here is derived from an EMBL/GenBank/DDBJ whole genome shotgun (WGS) entry which is preliminary data.</text>
</comment>
<sequence length="324" mass="34448">MTHAITRRGVAALVTRGGLAALATGALAAPALAQGRFPSRDLTWLVYQSPGGSIDVTTRTIQPFLEARGFKSQLEYATGAGGRVARSKLASNRADGHTIMTEVAPGVSVDTAMFEVPYTATSFAPIYGWQSSGGQLNVKKDSPIRSMADFAAECRKRRVVVASIGRGGAHHLQLLALRRDLGVPFDIAHFSGSSAAYAQVIGGHVDASIGGPASGSRALDNLHIIGVFEPTRAKALPDHPTVTEQGLTIQLVPQLFFASIRASVAADRRAALTTAFREAFKEAELIARMNRQGEFPVLMEPERITEILAAETTLVASFKDELKA</sequence>
<dbReference type="Proteomes" id="UP000787635">
    <property type="component" value="Unassembled WGS sequence"/>
</dbReference>
<comment type="similarity">
    <text evidence="1">Belongs to the UPF0065 (bug) family.</text>
</comment>
<dbReference type="PANTHER" id="PTHR42928">
    <property type="entry name" value="TRICARBOXYLATE-BINDING PROTEIN"/>
    <property type="match status" value="1"/>
</dbReference>
<feature type="chain" id="PRO_5045342578" description="Tripartite tricarboxylate transporter substrate binding protein" evidence="2">
    <location>
        <begin position="29"/>
        <end position="324"/>
    </location>
</feature>
<keyword evidence="2" id="KW-0732">Signal</keyword>
<evidence type="ECO:0000313" key="4">
    <source>
        <dbReference type="Proteomes" id="UP000787635"/>
    </source>
</evidence>
<dbReference type="InterPro" id="IPR005064">
    <property type="entry name" value="BUG"/>
</dbReference>
<dbReference type="PANTHER" id="PTHR42928:SF5">
    <property type="entry name" value="BLR1237 PROTEIN"/>
    <property type="match status" value="1"/>
</dbReference>
<evidence type="ECO:0000256" key="2">
    <source>
        <dbReference type="SAM" id="SignalP"/>
    </source>
</evidence>
<dbReference type="PIRSF" id="PIRSF017082">
    <property type="entry name" value="YflP"/>
    <property type="match status" value="1"/>
</dbReference>
<name>A0ABX1E2R3_9PROT</name>
<evidence type="ECO:0000256" key="1">
    <source>
        <dbReference type="ARBA" id="ARBA00006987"/>
    </source>
</evidence>
<organism evidence="3 4">
    <name type="scientific">Falsiroseomonas selenitidurans</name>
    <dbReference type="NCBI Taxonomy" id="2716335"/>
    <lineage>
        <taxon>Bacteria</taxon>
        <taxon>Pseudomonadati</taxon>
        <taxon>Pseudomonadota</taxon>
        <taxon>Alphaproteobacteria</taxon>
        <taxon>Acetobacterales</taxon>
        <taxon>Roseomonadaceae</taxon>
        <taxon>Falsiroseomonas</taxon>
    </lineage>
</organism>
<evidence type="ECO:0000313" key="3">
    <source>
        <dbReference type="EMBL" id="NKC31457.1"/>
    </source>
</evidence>
<feature type="signal peptide" evidence="2">
    <location>
        <begin position="1"/>
        <end position="28"/>
    </location>
</feature>
<proteinExistence type="inferred from homology"/>
<dbReference type="InterPro" id="IPR006311">
    <property type="entry name" value="TAT_signal"/>
</dbReference>
<gene>
    <name evidence="3" type="ORF">HEQ75_11350</name>
</gene>
<protein>
    <recommendedName>
        <fullName evidence="5">Tripartite tricarboxylate transporter substrate binding protein</fullName>
    </recommendedName>
</protein>
<dbReference type="Gene3D" id="3.40.190.10">
    <property type="entry name" value="Periplasmic binding protein-like II"/>
    <property type="match status" value="1"/>
</dbReference>
<dbReference type="PROSITE" id="PS51318">
    <property type="entry name" value="TAT"/>
    <property type="match status" value="1"/>
</dbReference>
<dbReference type="InterPro" id="IPR042100">
    <property type="entry name" value="Bug_dom1"/>
</dbReference>
<dbReference type="Pfam" id="PF03401">
    <property type="entry name" value="TctC"/>
    <property type="match status" value="1"/>
</dbReference>
<dbReference type="Gene3D" id="3.40.190.150">
    <property type="entry name" value="Bordetella uptake gene, domain 1"/>
    <property type="match status" value="1"/>
</dbReference>
<reference evidence="3 4" key="1">
    <citation type="submission" date="2020-03" db="EMBL/GenBank/DDBJ databases">
        <title>Roseomonas selenitidurans sp. nov. isolated from urban soil.</title>
        <authorList>
            <person name="Liu H."/>
        </authorList>
    </citation>
    <scope>NUCLEOTIDE SEQUENCE [LARGE SCALE GENOMIC DNA]</scope>
    <source>
        <strain evidence="3 4">BU-1</strain>
    </source>
</reference>
<keyword evidence="4" id="KW-1185">Reference proteome</keyword>
<evidence type="ECO:0008006" key="5">
    <source>
        <dbReference type="Google" id="ProtNLM"/>
    </source>
</evidence>
<dbReference type="RefSeq" id="WP_168030476.1">
    <property type="nucleotide sequence ID" value="NZ_JAAVNE010000015.1"/>
</dbReference>